<feature type="region of interest" description="Disordered" evidence="1">
    <location>
        <begin position="1"/>
        <end position="48"/>
    </location>
</feature>
<dbReference type="AlphaFoldDB" id="A0A875RY11"/>
<accession>A0A875RY11</accession>
<organism evidence="3 4">
    <name type="scientific">Eeniella nana</name>
    <name type="common">Yeast</name>
    <name type="synonym">Brettanomyces nanus</name>
    <dbReference type="NCBI Taxonomy" id="13502"/>
    <lineage>
        <taxon>Eukaryota</taxon>
        <taxon>Fungi</taxon>
        <taxon>Dikarya</taxon>
        <taxon>Ascomycota</taxon>
        <taxon>Saccharomycotina</taxon>
        <taxon>Pichiomycetes</taxon>
        <taxon>Pichiales</taxon>
        <taxon>Pichiaceae</taxon>
        <taxon>Brettanomyces</taxon>
    </lineage>
</organism>
<dbReference type="EMBL" id="CP064812">
    <property type="protein sequence ID" value="QPG72915.1"/>
    <property type="molecule type" value="Genomic_DNA"/>
</dbReference>
<reference evidence="3" key="1">
    <citation type="submission" date="2020-10" db="EMBL/GenBank/DDBJ databases">
        <authorList>
            <person name="Roach M.J.R."/>
        </authorList>
    </citation>
    <scope>NUCLEOTIDE SEQUENCE</scope>
    <source>
        <strain evidence="3">CBS 1945</strain>
    </source>
</reference>
<dbReference type="Proteomes" id="UP000662931">
    <property type="component" value="Chromosome 1"/>
</dbReference>
<feature type="compositionally biased region" description="Basic residues" evidence="1">
    <location>
        <begin position="1"/>
        <end position="15"/>
    </location>
</feature>
<evidence type="ECO:0000259" key="2">
    <source>
        <dbReference type="Pfam" id="PF10354"/>
    </source>
</evidence>
<dbReference type="KEGG" id="bnn:FOA43_000218"/>
<evidence type="ECO:0000313" key="4">
    <source>
        <dbReference type="Proteomes" id="UP000662931"/>
    </source>
</evidence>
<protein>
    <recommendedName>
        <fullName evidence="2">25S rRNA (uridine-N(3))-methyltransferase BMT5-like domain-containing protein</fullName>
    </recommendedName>
</protein>
<dbReference type="Pfam" id="PF10354">
    <property type="entry name" value="BMT5-like"/>
    <property type="match status" value="1"/>
</dbReference>
<dbReference type="OrthoDB" id="273345at2759"/>
<dbReference type="GeneID" id="62193619"/>
<dbReference type="PANTHER" id="PTHR11538">
    <property type="entry name" value="PHENYLALANYL-TRNA SYNTHETASE"/>
    <property type="match status" value="1"/>
</dbReference>
<proteinExistence type="predicted"/>
<gene>
    <name evidence="3" type="ORF">FOA43_000218</name>
</gene>
<dbReference type="GO" id="GO:0070475">
    <property type="term" value="P:rRNA base methylation"/>
    <property type="evidence" value="ECO:0007669"/>
    <property type="project" value="InterPro"/>
</dbReference>
<dbReference type="InterPro" id="IPR019446">
    <property type="entry name" value="BMT5-like"/>
</dbReference>
<name>A0A875RY11_EENNA</name>
<evidence type="ECO:0000256" key="1">
    <source>
        <dbReference type="SAM" id="MobiDB-lite"/>
    </source>
</evidence>
<dbReference type="PANTHER" id="PTHR11538:SF26">
    <property type="entry name" value="FERREDOXIN-FOLD ANTICODON-BINDING DOMAIN-CONTAINING PROTEIN 1"/>
    <property type="match status" value="1"/>
</dbReference>
<sequence>MAKKGRLARRQRRKQQKQEESIKKRRKLDHKGYVGGGQDTSLSSKGPKGLSIPFDEKEKIILIGEGDFSYAVSIVEEGYIKPENLIATSFDTLEELKQKYPEVAEANLKKLNELMVKKVVHGVDGTKLIKTLKLSWNPKKLDRNRNAMNGLKINLVLFNFPHVGRGIKDMDRNIKANQEMLVSFFTNCKELFELLAQNRSQGGEKGNNEDLDKIAVTLFDGEPYNSWQIKQLIRNTIGYKVRRSGTFDWKAYKEYHHRKTAGMHDTTKVAKERAARTYLFEPKRGGKRKRVEMESESESE</sequence>
<dbReference type="GO" id="GO:0070042">
    <property type="term" value="F:rRNA (uridine-N3-)-methyltransferase activity"/>
    <property type="evidence" value="ECO:0007669"/>
    <property type="project" value="InterPro"/>
</dbReference>
<keyword evidence="4" id="KW-1185">Reference proteome</keyword>
<dbReference type="GO" id="GO:0005737">
    <property type="term" value="C:cytoplasm"/>
    <property type="evidence" value="ECO:0007669"/>
    <property type="project" value="TreeGrafter"/>
</dbReference>
<feature type="domain" description="25S rRNA (uridine-N(3))-methyltransferase BMT5-like" evidence="2">
    <location>
        <begin position="62"/>
        <end position="259"/>
    </location>
</feature>
<evidence type="ECO:0000313" key="3">
    <source>
        <dbReference type="EMBL" id="QPG72915.1"/>
    </source>
</evidence>
<dbReference type="RefSeq" id="XP_038776480.1">
    <property type="nucleotide sequence ID" value="XM_038920552.1"/>
</dbReference>